<dbReference type="OMA" id="YINDECH"/>
<evidence type="ECO:0000256" key="2">
    <source>
        <dbReference type="ARBA" id="ARBA00022614"/>
    </source>
</evidence>
<dbReference type="Proteomes" id="UP000222542">
    <property type="component" value="Unassembled WGS sequence"/>
</dbReference>
<dbReference type="Gene3D" id="3.80.10.10">
    <property type="entry name" value="Ribonuclease Inhibitor"/>
    <property type="match status" value="3"/>
</dbReference>
<dbReference type="Gene3D" id="1.10.8.430">
    <property type="entry name" value="Helical domain of apoptotic protease-activating factors"/>
    <property type="match status" value="1"/>
</dbReference>
<evidence type="ECO:0000256" key="5">
    <source>
        <dbReference type="ARBA" id="ARBA00022821"/>
    </source>
</evidence>
<dbReference type="GO" id="GO:0043531">
    <property type="term" value="F:ADP binding"/>
    <property type="evidence" value="ECO:0007669"/>
    <property type="project" value="InterPro"/>
</dbReference>
<dbReference type="InterPro" id="IPR036388">
    <property type="entry name" value="WH-like_DNA-bd_sf"/>
</dbReference>
<evidence type="ECO:0000256" key="4">
    <source>
        <dbReference type="ARBA" id="ARBA00022741"/>
    </source>
</evidence>
<dbReference type="FunFam" id="3.40.50.300:FF:001091">
    <property type="entry name" value="Probable disease resistance protein At1g61300"/>
    <property type="match status" value="1"/>
</dbReference>
<feature type="domain" description="NB-ARC" evidence="8">
    <location>
        <begin position="158"/>
        <end position="323"/>
    </location>
</feature>
<protein>
    <submittedName>
        <fullName evidence="11">Uncharacterized protein</fullName>
    </submittedName>
</protein>
<reference evidence="11 12" key="2">
    <citation type="journal article" date="2017" name="Genome Biol.">
        <title>New reference genome sequences of hot pepper reveal the massive evolution of plant disease-resistance genes by retroduplication.</title>
        <authorList>
            <person name="Kim S."/>
            <person name="Park J."/>
            <person name="Yeom S.I."/>
            <person name="Kim Y.M."/>
            <person name="Seo E."/>
            <person name="Kim K.T."/>
            <person name="Kim M.S."/>
            <person name="Lee J.M."/>
            <person name="Cheong K."/>
            <person name="Shin H.S."/>
            <person name="Kim S.B."/>
            <person name="Han K."/>
            <person name="Lee J."/>
            <person name="Park M."/>
            <person name="Lee H.A."/>
            <person name="Lee H.Y."/>
            <person name="Lee Y."/>
            <person name="Oh S."/>
            <person name="Lee J.H."/>
            <person name="Choi E."/>
            <person name="Choi E."/>
            <person name="Lee S.E."/>
            <person name="Jeon J."/>
            <person name="Kim H."/>
            <person name="Choi G."/>
            <person name="Song H."/>
            <person name="Lee J."/>
            <person name="Lee S.C."/>
            <person name="Kwon J.K."/>
            <person name="Lee H.Y."/>
            <person name="Koo N."/>
            <person name="Hong Y."/>
            <person name="Kim R.W."/>
            <person name="Kang W.H."/>
            <person name="Huh J.H."/>
            <person name="Kang B.C."/>
            <person name="Yang T.J."/>
            <person name="Lee Y.H."/>
            <person name="Bennetzen J.L."/>
            <person name="Choi D."/>
        </authorList>
    </citation>
    <scope>NUCLEOTIDE SEQUENCE [LARGE SCALE GENOMIC DNA]</scope>
    <source>
        <strain evidence="12">cv. CM334</strain>
    </source>
</reference>
<dbReference type="InterPro" id="IPR002182">
    <property type="entry name" value="NB-ARC"/>
</dbReference>
<dbReference type="Pfam" id="PF23247">
    <property type="entry name" value="LRR_RPS2"/>
    <property type="match status" value="2"/>
</dbReference>
<reference evidence="11 12" key="1">
    <citation type="journal article" date="2014" name="Nat. Genet.">
        <title>Genome sequence of the hot pepper provides insights into the evolution of pungency in Capsicum species.</title>
        <authorList>
            <person name="Kim S."/>
            <person name="Park M."/>
            <person name="Yeom S.I."/>
            <person name="Kim Y.M."/>
            <person name="Lee J.M."/>
            <person name="Lee H.A."/>
            <person name="Seo E."/>
            <person name="Choi J."/>
            <person name="Cheong K."/>
            <person name="Kim K.T."/>
            <person name="Jung K."/>
            <person name="Lee G.W."/>
            <person name="Oh S.K."/>
            <person name="Bae C."/>
            <person name="Kim S.B."/>
            <person name="Lee H.Y."/>
            <person name="Kim S.Y."/>
            <person name="Kim M.S."/>
            <person name="Kang B.C."/>
            <person name="Jo Y.D."/>
            <person name="Yang H.B."/>
            <person name="Jeong H.J."/>
            <person name="Kang W.H."/>
            <person name="Kwon J.K."/>
            <person name="Shin C."/>
            <person name="Lim J.Y."/>
            <person name="Park J.H."/>
            <person name="Huh J.H."/>
            <person name="Kim J.S."/>
            <person name="Kim B.D."/>
            <person name="Cohen O."/>
            <person name="Paran I."/>
            <person name="Suh M.C."/>
            <person name="Lee S.B."/>
            <person name="Kim Y.K."/>
            <person name="Shin Y."/>
            <person name="Noh S.J."/>
            <person name="Park J."/>
            <person name="Seo Y.S."/>
            <person name="Kwon S.Y."/>
            <person name="Kim H.A."/>
            <person name="Park J.M."/>
            <person name="Kim H.J."/>
            <person name="Choi S.B."/>
            <person name="Bosland P.W."/>
            <person name="Reeves G."/>
            <person name="Jo S.H."/>
            <person name="Lee B.W."/>
            <person name="Cho H.T."/>
            <person name="Choi H.S."/>
            <person name="Lee M.S."/>
            <person name="Yu Y."/>
            <person name="Do Choi Y."/>
            <person name="Park B.S."/>
            <person name="van Deynze A."/>
            <person name="Ashrafi H."/>
            <person name="Hill T."/>
            <person name="Kim W.T."/>
            <person name="Pai H.S."/>
            <person name="Ahn H.K."/>
            <person name="Yeam I."/>
            <person name="Giovannoni J.J."/>
            <person name="Rose J.K."/>
            <person name="Sorensen I."/>
            <person name="Lee S.J."/>
            <person name="Kim R.W."/>
            <person name="Choi I.Y."/>
            <person name="Choi B.S."/>
            <person name="Lim J.S."/>
            <person name="Lee Y.H."/>
            <person name="Choi D."/>
        </authorList>
    </citation>
    <scope>NUCLEOTIDE SEQUENCE [LARGE SCALE GENOMIC DNA]</scope>
    <source>
        <strain evidence="12">cv. CM334</strain>
    </source>
</reference>
<name>A0A2G2YP38_CAPAN</name>
<keyword evidence="4" id="KW-0547">Nucleotide-binding</keyword>
<dbReference type="Gene3D" id="3.40.50.300">
    <property type="entry name" value="P-loop containing nucleotide triphosphate hydrolases"/>
    <property type="match status" value="1"/>
</dbReference>
<evidence type="ECO:0000256" key="3">
    <source>
        <dbReference type="ARBA" id="ARBA00022737"/>
    </source>
</evidence>
<keyword evidence="2" id="KW-0433">Leucine-rich repeat</keyword>
<dbReference type="Pfam" id="PF00931">
    <property type="entry name" value="NB-ARC"/>
    <property type="match status" value="1"/>
</dbReference>
<dbReference type="InterPro" id="IPR042197">
    <property type="entry name" value="Apaf_helical"/>
</dbReference>
<comment type="caution">
    <text evidence="11">The sequence shown here is derived from an EMBL/GenBank/DDBJ whole genome shotgun (WGS) entry which is preliminary data.</text>
</comment>
<sequence length="1244" mass="142447">MEFLTIVVEKSIDCLIHPVARGFGYLFYYKRNIKSLEKESERLENVRNGVQLRAEAAQRNLHKLAPNIQAWLTSVDTTTADVKGVMQGRAEVERGCFFGWCPALKSRYLLSRRATKIALDVIELRTEGNNYVDFSYPVPPIEVEALPNNVEEFDSRKEKEEEVMKALRDERIAIVGICGMGGVGKTTLAEKIRSRAKKEKLFNDVVMVTVGQQPNFKKIQGDIAKGVGLTLEGDDLFQSGDRLRSRLMYKDSRVLVILDDVWEVVDLKRLGIPSGSDHNYWCKITLTTRLRDVCHTMEAQKIVEVGILSEKEAWVLFRQKAGNSVDDPSHLNIAKDVAKECKGLPLAIVTVARALKHKTKPSWEDVLKQLQKSAPRNIPGVLTNVYQPLKVSYNHLESDEARYVFLLCSLFDENYYIWIEELFRYGMGLGIFSEIKNLEHARNRMCLLLETLIDSFLLSQDSEKDYVTMHDVVRDVAIYIACEGNHIFMVSHDVNSEEFPRKDSYEQYSHMSIVANKFDELPTPILCPKLKLLMLKLRFRDPFKLQDDFFYGMSELNVLSMRGSKHKASIQTFPASIQMLSNLRSLWLSDLRLDDISIVGELVTLEILSIRDSKLKELPVEIGKLTNLIMLEFWSEDKELKRISPGVLSRLVRLEELHIRSVKHCSYSTLRELESTSRLTALTLCTYSGNVIYRNLGLSSKLTRYILRVGGDDIDDSSMDNYRKIIALEVTKTAPLGDWICRLLRKSELVHSTGKGSKNVLTELQRDEFQNVKDLRFYECDSLTHSLNIYCQNNIPFPKLKRLEVSECDGLQYIFCVSLAGGSSTVACPADDEETEISHKTHIGQGIIKFPNLYELKLDFLSCFTHFCNDTVEGIQFPHLQVMTFNTLPEFQNFWPTVINFITHSNPLFHEKISCPSLEKLFIDKANNINALCSHQLPTAYFSKLKSLTVRNCCKLRNLMSPSVARGLLNLQALSIGDCQSMEEVITKEEQRGEIVTNEPLFPLLEKLYLLDIPRLGHFFLTKFALEFPFLRIVNIRQCPEMKMFVRHGCVSTPSLESVNYDNKVKVDDTMFNSKVSCPNLKELCISGAHSITSLCSHQLPTPYFSKLDQLIVSGCSKLRNLMSPSVARGVLNLRILRLGDCQSMEEVISEEEQGEEIMTNEPLFPRLEELKLRLLPKLRHFFLTKRALEFPFLREVYIYDCPEMKMFVQHEGSVSTPSLESVNHDDWVKVDDLNKWIKERFNS</sequence>
<accession>A0A2G2YP38</accession>
<evidence type="ECO:0000256" key="7">
    <source>
        <dbReference type="SAM" id="Coils"/>
    </source>
</evidence>
<feature type="domain" description="Disease resistance protein At4g27190-like leucine-rich repeats" evidence="9">
    <location>
        <begin position="1081"/>
        <end position="1207"/>
    </location>
</feature>
<dbReference type="GO" id="GO:0006952">
    <property type="term" value="P:defense response"/>
    <property type="evidence" value="ECO:0007669"/>
    <property type="project" value="UniProtKB-KW"/>
</dbReference>
<dbReference type="Gene3D" id="1.10.10.10">
    <property type="entry name" value="Winged helix-like DNA-binding domain superfamily/Winged helix DNA-binding domain"/>
    <property type="match status" value="1"/>
</dbReference>
<comment type="similarity">
    <text evidence="1">Belongs to the disease resistance NB-LRR family.</text>
</comment>
<dbReference type="InterPro" id="IPR032675">
    <property type="entry name" value="LRR_dom_sf"/>
</dbReference>
<evidence type="ECO:0000313" key="12">
    <source>
        <dbReference type="Proteomes" id="UP000222542"/>
    </source>
</evidence>
<evidence type="ECO:0000313" key="11">
    <source>
        <dbReference type="EMBL" id="PHT71517.1"/>
    </source>
</evidence>
<proteinExistence type="inferred from homology"/>
<evidence type="ECO:0000256" key="1">
    <source>
        <dbReference type="ARBA" id="ARBA00008894"/>
    </source>
</evidence>
<gene>
    <name evidence="11" type="ORF">T459_26621</name>
</gene>
<dbReference type="InterPro" id="IPR055414">
    <property type="entry name" value="LRR_R13L4/SHOC2-like"/>
</dbReference>
<feature type="coiled-coil region" evidence="7">
    <location>
        <begin position="26"/>
        <end position="60"/>
    </location>
</feature>
<feature type="domain" description="Disease resistance R13L4/SHOC-2-like LRR" evidence="10">
    <location>
        <begin position="556"/>
        <end position="686"/>
    </location>
</feature>
<evidence type="ECO:0000259" key="9">
    <source>
        <dbReference type="Pfam" id="PF23247"/>
    </source>
</evidence>
<dbReference type="SUPFAM" id="SSF52058">
    <property type="entry name" value="L domain-like"/>
    <property type="match status" value="1"/>
</dbReference>
<keyword evidence="12" id="KW-1185">Reference proteome</keyword>
<evidence type="ECO:0000259" key="10">
    <source>
        <dbReference type="Pfam" id="PF23598"/>
    </source>
</evidence>
<keyword evidence="7" id="KW-0175">Coiled coil</keyword>
<dbReference type="InterPro" id="IPR050905">
    <property type="entry name" value="Plant_NBS-LRR"/>
</dbReference>
<dbReference type="PANTHER" id="PTHR33463:SF198">
    <property type="entry name" value="RPP4C3"/>
    <property type="match status" value="1"/>
</dbReference>
<dbReference type="GO" id="GO:0005524">
    <property type="term" value="F:ATP binding"/>
    <property type="evidence" value="ECO:0007669"/>
    <property type="project" value="UniProtKB-KW"/>
</dbReference>
<dbReference type="EMBL" id="AYRZ02000010">
    <property type="protein sequence ID" value="PHT71517.1"/>
    <property type="molecule type" value="Genomic_DNA"/>
</dbReference>
<evidence type="ECO:0000256" key="6">
    <source>
        <dbReference type="ARBA" id="ARBA00022840"/>
    </source>
</evidence>
<organism evidence="11 12">
    <name type="scientific">Capsicum annuum</name>
    <name type="common">Capsicum pepper</name>
    <dbReference type="NCBI Taxonomy" id="4072"/>
    <lineage>
        <taxon>Eukaryota</taxon>
        <taxon>Viridiplantae</taxon>
        <taxon>Streptophyta</taxon>
        <taxon>Embryophyta</taxon>
        <taxon>Tracheophyta</taxon>
        <taxon>Spermatophyta</taxon>
        <taxon>Magnoliopsida</taxon>
        <taxon>eudicotyledons</taxon>
        <taxon>Gunneridae</taxon>
        <taxon>Pentapetalae</taxon>
        <taxon>asterids</taxon>
        <taxon>lamiids</taxon>
        <taxon>Solanales</taxon>
        <taxon>Solanaceae</taxon>
        <taxon>Solanoideae</taxon>
        <taxon>Capsiceae</taxon>
        <taxon>Capsicum</taxon>
    </lineage>
</organism>
<dbReference type="InterPro" id="IPR027417">
    <property type="entry name" value="P-loop_NTPase"/>
</dbReference>
<keyword evidence="6" id="KW-0067">ATP-binding</keyword>
<dbReference type="OrthoDB" id="3794806at2759"/>
<dbReference type="Pfam" id="PF23598">
    <property type="entry name" value="LRR_14"/>
    <property type="match status" value="1"/>
</dbReference>
<keyword evidence="5" id="KW-0611">Plant defense</keyword>
<dbReference type="AlphaFoldDB" id="A0A2G2YP38"/>
<dbReference type="PANTHER" id="PTHR33463">
    <property type="entry name" value="NB-ARC DOMAIN-CONTAINING PROTEIN-RELATED"/>
    <property type="match status" value="1"/>
</dbReference>
<evidence type="ECO:0000259" key="8">
    <source>
        <dbReference type="Pfam" id="PF00931"/>
    </source>
</evidence>
<dbReference type="Gramene" id="PHT71517">
    <property type="protein sequence ID" value="PHT71517"/>
    <property type="gene ID" value="T459_26621"/>
</dbReference>
<dbReference type="SUPFAM" id="SSF52540">
    <property type="entry name" value="P-loop containing nucleoside triphosphate hydrolases"/>
    <property type="match status" value="1"/>
</dbReference>
<dbReference type="InterPro" id="IPR057135">
    <property type="entry name" value="At4g27190-like_LRR"/>
</dbReference>
<dbReference type="PRINTS" id="PR00364">
    <property type="entry name" value="DISEASERSIST"/>
</dbReference>
<keyword evidence="3" id="KW-0677">Repeat</keyword>
<feature type="domain" description="Disease resistance protein At4g27190-like leucine-rich repeats" evidence="9">
    <location>
        <begin position="921"/>
        <end position="1044"/>
    </location>
</feature>